<evidence type="ECO:0000256" key="2">
    <source>
        <dbReference type="ARBA" id="ARBA00022723"/>
    </source>
</evidence>
<keyword evidence="3" id="KW-0472">Membrane</keyword>
<comment type="cofactor">
    <cofactor evidence="1">
        <name>a divalent metal cation</name>
        <dbReference type="ChEBI" id="CHEBI:60240"/>
    </cofactor>
</comment>
<dbReference type="Proteomes" id="UP000091918">
    <property type="component" value="Unassembled WGS sequence"/>
</dbReference>
<keyword evidence="3" id="KW-1133">Transmembrane helix</keyword>
<evidence type="ECO:0000313" key="6">
    <source>
        <dbReference type="Proteomes" id="UP000091918"/>
    </source>
</evidence>
<feature type="transmembrane region" description="Helical" evidence="3">
    <location>
        <begin position="7"/>
        <end position="24"/>
    </location>
</feature>
<reference evidence="5 6" key="1">
    <citation type="submission" date="2015-07" db="EMBL/GenBank/DDBJ databases">
        <title>Emmonsia species relationships and genome sequence.</title>
        <authorList>
            <person name="Cuomo C.A."/>
            <person name="Schwartz I.S."/>
            <person name="Kenyon C."/>
            <person name="de Hoog G.S."/>
            <person name="Govender N.P."/>
            <person name="Botha A."/>
            <person name="Moreno L."/>
            <person name="de Vries M."/>
            <person name="Munoz J.F."/>
            <person name="Stielow J.B."/>
        </authorList>
    </citation>
    <scope>NUCLEOTIDE SEQUENCE [LARGE SCALE GENOMIC DNA]</scope>
    <source>
        <strain evidence="5 6">CBS 136260</strain>
    </source>
</reference>
<keyword evidence="2" id="KW-0479">Metal-binding</keyword>
<feature type="domain" description="DDE Tnp4" evidence="4">
    <location>
        <begin position="168"/>
        <end position="325"/>
    </location>
</feature>
<evidence type="ECO:0000256" key="3">
    <source>
        <dbReference type="SAM" id="Phobius"/>
    </source>
</evidence>
<dbReference type="GO" id="GO:0046872">
    <property type="term" value="F:metal ion binding"/>
    <property type="evidence" value="ECO:0007669"/>
    <property type="project" value="UniProtKB-KW"/>
</dbReference>
<name>A0A1B7NJH6_9EURO</name>
<keyword evidence="6" id="KW-1185">Reference proteome</keyword>
<organism evidence="5 6">
    <name type="scientific">Emergomyces africanus</name>
    <dbReference type="NCBI Taxonomy" id="1955775"/>
    <lineage>
        <taxon>Eukaryota</taxon>
        <taxon>Fungi</taxon>
        <taxon>Dikarya</taxon>
        <taxon>Ascomycota</taxon>
        <taxon>Pezizomycotina</taxon>
        <taxon>Eurotiomycetes</taxon>
        <taxon>Eurotiomycetidae</taxon>
        <taxon>Onygenales</taxon>
        <taxon>Ajellomycetaceae</taxon>
        <taxon>Emergomyces</taxon>
    </lineage>
</organism>
<keyword evidence="3" id="KW-0812">Transmembrane</keyword>
<proteinExistence type="predicted"/>
<protein>
    <recommendedName>
        <fullName evidence="4">DDE Tnp4 domain-containing protein</fullName>
    </recommendedName>
</protein>
<evidence type="ECO:0000256" key="1">
    <source>
        <dbReference type="ARBA" id="ARBA00001968"/>
    </source>
</evidence>
<gene>
    <name evidence="5" type="ORF">ACJ72_08705</name>
</gene>
<dbReference type="OrthoDB" id="5289248at2759"/>
<comment type="caution">
    <text evidence="5">The sequence shown here is derived from an EMBL/GenBank/DDBJ whole genome shotgun (WGS) entry which is preliminary data.</text>
</comment>
<dbReference type="InterPro" id="IPR027806">
    <property type="entry name" value="HARBI1_dom"/>
</dbReference>
<dbReference type="STRING" id="1658172.A0A1B7NJH6"/>
<evidence type="ECO:0000259" key="4">
    <source>
        <dbReference type="Pfam" id="PF13359"/>
    </source>
</evidence>
<dbReference type="EMBL" id="LGUA01003704">
    <property type="protein sequence ID" value="OAX77001.1"/>
    <property type="molecule type" value="Genomic_DNA"/>
</dbReference>
<dbReference type="AlphaFoldDB" id="A0A1B7NJH6"/>
<evidence type="ECO:0000313" key="5">
    <source>
        <dbReference type="EMBL" id="OAX77001.1"/>
    </source>
</evidence>
<dbReference type="Pfam" id="PF13359">
    <property type="entry name" value="DDE_Tnp_4"/>
    <property type="match status" value="1"/>
</dbReference>
<sequence length="407" mass="47065">MDEDVDLAAVILIMMTAVAITANLQPSPHHPYRPPLLYNSSINWSLDSWDDERVRRNLRFTKQEIRQILPLLQLQNVKFRYLIKPSPELSISLLLAKLSTFRPYHQMAYDFGRSPAYISIVINDLLEYLENRYSEGLEWNPMITYERIQLYAKNLRHHCPGESIWGFIDGTFKRTCRPQDRQQFHYSGYKKSHGFKFQAITTPDGLISHISGPWPARINDLTMVRQSGLNRRLKRIFKDRSIYYLFGDQAYKQQHYILAPYPGLPQYLDPQARKFNDEMSRARIAVENTFGLTQNLFTSTAYKYGLKHGLMPISNYFLIACLFTNCFTCIRGNCVSKRFIFKPPTVEEYLTALRAANNSNRMGDMTGDIVQSRAGHIAENMAGDMAGDMARNVVGNVEENIDYILNI</sequence>
<accession>A0A1B7NJH6</accession>